<organism evidence="6 7">
    <name type="scientific">Kibdelosporangium philippinense</name>
    <dbReference type="NCBI Taxonomy" id="211113"/>
    <lineage>
        <taxon>Bacteria</taxon>
        <taxon>Bacillati</taxon>
        <taxon>Actinomycetota</taxon>
        <taxon>Actinomycetes</taxon>
        <taxon>Pseudonocardiales</taxon>
        <taxon>Pseudonocardiaceae</taxon>
        <taxon>Kibdelosporangium</taxon>
    </lineage>
</organism>
<dbReference type="InterPro" id="IPR036388">
    <property type="entry name" value="WH-like_DNA-bd_sf"/>
</dbReference>
<dbReference type="InterPro" id="IPR036390">
    <property type="entry name" value="WH_DNA-bd_sf"/>
</dbReference>
<accession>A0ABS8Z720</accession>
<evidence type="ECO:0000256" key="2">
    <source>
        <dbReference type="ARBA" id="ARBA00023015"/>
    </source>
</evidence>
<proteinExistence type="inferred from homology"/>
<feature type="domain" description="HTH lysR-type" evidence="5">
    <location>
        <begin position="1"/>
        <end position="60"/>
    </location>
</feature>
<dbReference type="PANTHER" id="PTHR30346">
    <property type="entry name" value="TRANSCRIPTIONAL DUAL REGULATOR HCAR-RELATED"/>
    <property type="match status" value="1"/>
</dbReference>
<protein>
    <submittedName>
        <fullName evidence="6">LysR family transcriptional regulator</fullName>
    </submittedName>
</protein>
<dbReference type="Gene3D" id="3.40.190.10">
    <property type="entry name" value="Periplasmic binding protein-like II"/>
    <property type="match status" value="2"/>
</dbReference>
<dbReference type="EMBL" id="JAJVCN010000001">
    <property type="protein sequence ID" value="MCE7003620.1"/>
    <property type="molecule type" value="Genomic_DNA"/>
</dbReference>
<dbReference type="SUPFAM" id="SSF53850">
    <property type="entry name" value="Periplasmic binding protein-like II"/>
    <property type="match status" value="1"/>
</dbReference>
<dbReference type="PRINTS" id="PR00039">
    <property type="entry name" value="HTHLYSR"/>
</dbReference>
<evidence type="ECO:0000313" key="6">
    <source>
        <dbReference type="EMBL" id="MCE7003620.1"/>
    </source>
</evidence>
<keyword evidence="7" id="KW-1185">Reference proteome</keyword>
<dbReference type="PANTHER" id="PTHR30346:SF30">
    <property type="entry name" value="SMALL NEUTRAL PROTEASE REGULATORY PROTEIN"/>
    <property type="match status" value="1"/>
</dbReference>
<evidence type="ECO:0000256" key="4">
    <source>
        <dbReference type="ARBA" id="ARBA00023163"/>
    </source>
</evidence>
<comment type="caution">
    <text evidence="6">The sequence shown here is derived from an EMBL/GenBank/DDBJ whole genome shotgun (WGS) entry which is preliminary data.</text>
</comment>
<dbReference type="Gene3D" id="1.10.10.10">
    <property type="entry name" value="Winged helix-like DNA-binding domain superfamily/Winged helix DNA-binding domain"/>
    <property type="match status" value="1"/>
</dbReference>
<dbReference type="RefSeq" id="WP_233725195.1">
    <property type="nucleotide sequence ID" value="NZ_JAJVCN010000001.1"/>
</dbReference>
<dbReference type="InterPro" id="IPR000847">
    <property type="entry name" value="LysR_HTH_N"/>
</dbReference>
<dbReference type="InterPro" id="IPR005119">
    <property type="entry name" value="LysR_subst-bd"/>
</dbReference>
<keyword evidence="3" id="KW-0238">DNA-binding</keyword>
<dbReference type="Proteomes" id="UP001521150">
    <property type="component" value="Unassembled WGS sequence"/>
</dbReference>
<evidence type="ECO:0000256" key="3">
    <source>
        <dbReference type="ARBA" id="ARBA00023125"/>
    </source>
</evidence>
<sequence length="299" mass="32581">MELEVRHLRVICAIAETGSLTRAAAALRQTQPGVSAQLGRIETMLGGRLFDRGQNGVVPTPLGELVITRAQAVLPTLDELMNTAAVMPGSSPRQFRLGSVSGPFMGALISEVRALHHDASITSRSHHTSQPLVDDVANGRLEVAVVGDSPGYELPAPPGVVLRPVVTEPVFALLPETHPLARHSEVDLADLMEHDWAVPRPEDRTPEYWARVGLGTGGRMRVRYEAEGRTLVEIVRHGHAVSLVQPTFDEVPGVVTRPIAGDPIRYRHLLAWHRDGPLAQSGDVIVKHLVRAYRAARHR</sequence>
<dbReference type="SUPFAM" id="SSF46785">
    <property type="entry name" value="Winged helix' DNA-binding domain"/>
    <property type="match status" value="1"/>
</dbReference>
<comment type="similarity">
    <text evidence="1">Belongs to the LysR transcriptional regulatory family.</text>
</comment>
<keyword evidence="4" id="KW-0804">Transcription</keyword>
<evidence type="ECO:0000259" key="5">
    <source>
        <dbReference type="PROSITE" id="PS50931"/>
    </source>
</evidence>
<gene>
    <name evidence="6" type="ORF">LWC34_12395</name>
</gene>
<dbReference type="CDD" id="cd08414">
    <property type="entry name" value="PBP2_LTTR_aromatics_like"/>
    <property type="match status" value="1"/>
</dbReference>
<dbReference type="PROSITE" id="PS50931">
    <property type="entry name" value="HTH_LYSR"/>
    <property type="match status" value="1"/>
</dbReference>
<dbReference type="Pfam" id="PF03466">
    <property type="entry name" value="LysR_substrate"/>
    <property type="match status" value="1"/>
</dbReference>
<name>A0ABS8Z720_9PSEU</name>
<keyword evidence="2" id="KW-0805">Transcription regulation</keyword>
<reference evidence="6 7" key="1">
    <citation type="submission" date="2021-12" db="EMBL/GenBank/DDBJ databases">
        <title>Genome sequence of Kibdelosporangium philippinense ATCC 49844.</title>
        <authorList>
            <person name="Fedorov E.A."/>
            <person name="Omeragic M."/>
            <person name="Shalygina K.F."/>
            <person name="Maclea K.S."/>
        </authorList>
    </citation>
    <scope>NUCLEOTIDE SEQUENCE [LARGE SCALE GENOMIC DNA]</scope>
    <source>
        <strain evidence="6 7">ATCC 49844</strain>
    </source>
</reference>
<dbReference type="Pfam" id="PF00126">
    <property type="entry name" value="HTH_1"/>
    <property type="match status" value="1"/>
</dbReference>
<evidence type="ECO:0000313" key="7">
    <source>
        <dbReference type="Proteomes" id="UP001521150"/>
    </source>
</evidence>
<evidence type="ECO:0000256" key="1">
    <source>
        <dbReference type="ARBA" id="ARBA00009437"/>
    </source>
</evidence>